<organism evidence="3">
    <name type="scientific">Drosophila persimilis</name>
    <name type="common">Fruit fly</name>
    <dbReference type="NCBI Taxonomy" id="7234"/>
    <lineage>
        <taxon>Eukaryota</taxon>
        <taxon>Metazoa</taxon>
        <taxon>Ecdysozoa</taxon>
        <taxon>Arthropoda</taxon>
        <taxon>Hexapoda</taxon>
        <taxon>Insecta</taxon>
        <taxon>Pterygota</taxon>
        <taxon>Neoptera</taxon>
        <taxon>Endopterygota</taxon>
        <taxon>Diptera</taxon>
        <taxon>Brachycera</taxon>
        <taxon>Muscomorpha</taxon>
        <taxon>Ephydroidea</taxon>
        <taxon>Drosophilidae</taxon>
        <taxon>Drosophila</taxon>
        <taxon>Sophophora</taxon>
    </lineage>
</organism>
<accession>B4H1S5</accession>
<dbReference type="AlphaFoldDB" id="B4H1S5"/>
<feature type="region of interest" description="Disordered" evidence="1">
    <location>
        <begin position="26"/>
        <end position="51"/>
    </location>
</feature>
<proteinExistence type="predicted"/>
<dbReference type="EMBL" id="CH479203">
    <property type="protein sequence ID" value="EDW30277.1"/>
    <property type="molecule type" value="Genomic_DNA"/>
</dbReference>
<keyword evidence="3" id="KW-1185">Reference proteome</keyword>
<protein>
    <submittedName>
        <fullName evidence="2">GL17940</fullName>
    </submittedName>
</protein>
<dbReference type="Proteomes" id="UP000008744">
    <property type="component" value="Unassembled WGS sequence"/>
</dbReference>
<dbReference type="HOGENOM" id="CLU_3108607_0_0_1"/>
<reference evidence="2 3" key="1">
    <citation type="journal article" date="2007" name="Nature">
        <title>Evolution of genes and genomes on the Drosophila phylogeny.</title>
        <authorList>
            <consortium name="Drosophila 12 Genomes Consortium"/>
            <person name="Clark A.G."/>
            <person name="Eisen M.B."/>
            <person name="Smith D.R."/>
            <person name="Bergman C.M."/>
            <person name="Oliver B."/>
            <person name="Markow T.A."/>
            <person name="Kaufman T.C."/>
            <person name="Kellis M."/>
            <person name="Gelbart W."/>
            <person name="Iyer V.N."/>
            <person name="Pollard D.A."/>
            <person name="Sackton T.B."/>
            <person name="Larracuente A.M."/>
            <person name="Singh N.D."/>
            <person name="Abad J.P."/>
            <person name="Abt D.N."/>
            <person name="Adryan B."/>
            <person name="Aguade M."/>
            <person name="Akashi H."/>
            <person name="Anderson W.W."/>
            <person name="Aquadro C.F."/>
            <person name="Ardell D.H."/>
            <person name="Arguello R."/>
            <person name="Artieri C.G."/>
            <person name="Barbash D.A."/>
            <person name="Barker D."/>
            <person name="Barsanti P."/>
            <person name="Batterham P."/>
            <person name="Batzoglou S."/>
            <person name="Begun D."/>
            <person name="Bhutkar A."/>
            <person name="Blanco E."/>
            <person name="Bosak S.A."/>
            <person name="Bradley R.K."/>
            <person name="Brand A.D."/>
            <person name="Brent M.R."/>
            <person name="Brooks A.N."/>
            <person name="Brown R.H."/>
            <person name="Butlin R.K."/>
            <person name="Caggese C."/>
            <person name="Calvi B.R."/>
            <person name="Bernardo de Carvalho A."/>
            <person name="Caspi A."/>
            <person name="Castrezana S."/>
            <person name="Celniker S.E."/>
            <person name="Chang J.L."/>
            <person name="Chapple C."/>
            <person name="Chatterji S."/>
            <person name="Chinwalla A."/>
            <person name="Civetta A."/>
            <person name="Clifton S.W."/>
            <person name="Comeron J.M."/>
            <person name="Costello J.C."/>
            <person name="Coyne J.A."/>
            <person name="Daub J."/>
            <person name="David R.G."/>
            <person name="Delcher A.L."/>
            <person name="Delehaunty K."/>
            <person name="Do C.B."/>
            <person name="Ebling H."/>
            <person name="Edwards K."/>
            <person name="Eickbush T."/>
            <person name="Evans J.D."/>
            <person name="Filipski A."/>
            <person name="Findeiss S."/>
            <person name="Freyhult E."/>
            <person name="Fulton L."/>
            <person name="Fulton R."/>
            <person name="Garcia A.C."/>
            <person name="Gardiner A."/>
            <person name="Garfield D.A."/>
            <person name="Garvin B.E."/>
            <person name="Gibson G."/>
            <person name="Gilbert D."/>
            <person name="Gnerre S."/>
            <person name="Godfrey J."/>
            <person name="Good R."/>
            <person name="Gotea V."/>
            <person name="Gravely B."/>
            <person name="Greenberg A.J."/>
            <person name="Griffiths-Jones S."/>
            <person name="Gross S."/>
            <person name="Guigo R."/>
            <person name="Gustafson E.A."/>
            <person name="Haerty W."/>
            <person name="Hahn M.W."/>
            <person name="Halligan D.L."/>
            <person name="Halpern A.L."/>
            <person name="Halter G.M."/>
            <person name="Han M.V."/>
            <person name="Heger A."/>
            <person name="Hillier L."/>
            <person name="Hinrichs A.S."/>
            <person name="Holmes I."/>
            <person name="Hoskins R.A."/>
            <person name="Hubisz M.J."/>
            <person name="Hultmark D."/>
            <person name="Huntley M.A."/>
            <person name="Jaffe D.B."/>
            <person name="Jagadeeshan S."/>
            <person name="Jeck W.R."/>
            <person name="Johnson J."/>
            <person name="Jones C.D."/>
            <person name="Jordan W.C."/>
            <person name="Karpen G.H."/>
            <person name="Kataoka E."/>
            <person name="Keightley P.D."/>
            <person name="Kheradpour P."/>
            <person name="Kirkness E.F."/>
            <person name="Koerich L.B."/>
            <person name="Kristiansen K."/>
            <person name="Kudrna D."/>
            <person name="Kulathinal R.J."/>
            <person name="Kumar S."/>
            <person name="Kwok R."/>
            <person name="Lander E."/>
            <person name="Langley C.H."/>
            <person name="Lapoint R."/>
            <person name="Lazzaro B.P."/>
            <person name="Lee S.J."/>
            <person name="Levesque L."/>
            <person name="Li R."/>
            <person name="Lin C.F."/>
            <person name="Lin M.F."/>
            <person name="Lindblad-Toh K."/>
            <person name="Llopart A."/>
            <person name="Long M."/>
            <person name="Low L."/>
            <person name="Lozovsky E."/>
            <person name="Lu J."/>
            <person name="Luo M."/>
            <person name="Machado C.A."/>
            <person name="Makalowski W."/>
            <person name="Marzo M."/>
            <person name="Matsuda M."/>
            <person name="Matzkin L."/>
            <person name="McAllister B."/>
            <person name="McBride C.S."/>
            <person name="McKernan B."/>
            <person name="McKernan K."/>
            <person name="Mendez-Lago M."/>
            <person name="Minx P."/>
            <person name="Mollenhauer M.U."/>
            <person name="Montooth K."/>
            <person name="Mount S.M."/>
            <person name="Mu X."/>
            <person name="Myers E."/>
            <person name="Negre B."/>
            <person name="Newfeld S."/>
            <person name="Nielsen R."/>
            <person name="Noor M.A."/>
            <person name="O'Grady P."/>
            <person name="Pachter L."/>
            <person name="Papaceit M."/>
            <person name="Parisi M.J."/>
            <person name="Parisi M."/>
            <person name="Parts L."/>
            <person name="Pedersen J.S."/>
            <person name="Pesole G."/>
            <person name="Phillippy A.M."/>
            <person name="Ponting C.P."/>
            <person name="Pop M."/>
            <person name="Porcelli D."/>
            <person name="Powell J.R."/>
            <person name="Prohaska S."/>
            <person name="Pruitt K."/>
            <person name="Puig M."/>
            <person name="Quesneville H."/>
            <person name="Ram K.R."/>
            <person name="Rand D."/>
            <person name="Rasmussen M.D."/>
            <person name="Reed L.K."/>
            <person name="Reenan R."/>
            <person name="Reily A."/>
            <person name="Remington K.A."/>
            <person name="Rieger T.T."/>
            <person name="Ritchie M.G."/>
            <person name="Robin C."/>
            <person name="Rogers Y.H."/>
            <person name="Rohde C."/>
            <person name="Rozas J."/>
            <person name="Rubenfield M.J."/>
            <person name="Ruiz A."/>
            <person name="Russo S."/>
            <person name="Salzberg S.L."/>
            <person name="Sanchez-Gracia A."/>
            <person name="Saranga D.J."/>
            <person name="Sato H."/>
            <person name="Schaeffer S.W."/>
            <person name="Schatz M.C."/>
            <person name="Schlenke T."/>
            <person name="Schwartz R."/>
            <person name="Segarra C."/>
            <person name="Singh R.S."/>
            <person name="Sirot L."/>
            <person name="Sirota M."/>
            <person name="Sisneros N.B."/>
            <person name="Smith C.D."/>
            <person name="Smith T.F."/>
            <person name="Spieth J."/>
            <person name="Stage D.E."/>
            <person name="Stark A."/>
            <person name="Stephan W."/>
            <person name="Strausberg R.L."/>
            <person name="Strempel S."/>
            <person name="Sturgill D."/>
            <person name="Sutton G."/>
            <person name="Sutton G.G."/>
            <person name="Tao W."/>
            <person name="Teichmann S."/>
            <person name="Tobari Y.N."/>
            <person name="Tomimura Y."/>
            <person name="Tsolas J.M."/>
            <person name="Valente V.L."/>
            <person name="Venter E."/>
            <person name="Venter J.C."/>
            <person name="Vicario S."/>
            <person name="Vieira F.G."/>
            <person name="Vilella A.J."/>
            <person name="Villasante A."/>
            <person name="Walenz B."/>
            <person name="Wang J."/>
            <person name="Wasserman M."/>
            <person name="Watts T."/>
            <person name="Wilson D."/>
            <person name="Wilson R.K."/>
            <person name="Wing R.A."/>
            <person name="Wolfner M.F."/>
            <person name="Wong A."/>
            <person name="Wong G.K."/>
            <person name="Wu C.I."/>
            <person name="Wu G."/>
            <person name="Yamamoto D."/>
            <person name="Yang H.P."/>
            <person name="Yang S.P."/>
            <person name="Yorke J.A."/>
            <person name="Yoshida K."/>
            <person name="Zdobnov E."/>
            <person name="Zhang P."/>
            <person name="Zhang Y."/>
            <person name="Zimin A.V."/>
            <person name="Baldwin J."/>
            <person name="Abdouelleil A."/>
            <person name="Abdulkadir J."/>
            <person name="Abebe A."/>
            <person name="Abera B."/>
            <person name="Abreu J."/>
            <person name="Acer S.C."/>
            <person name="Aftuck L."/>
            <person name="Alexander A."/>
            <person name="An P."/>
            <person name="Anderson E."/>
            <person name="Anderson S."/>
            <person name="Arachi H."/>
            <person name="Azer M."/>
            <person name="Bachantsang P."/>
            <person name="Barry A."/>
            <person name="Bayul T."/>
            <person name="Berlin A."/>
            <person name="Bessette D."/>
            <person name="Bloom T."/>
            <person name="Blye J."/>
            <person name="Boguslavskiy L."/>
            <person name="Bonnet C."/>
            <person name="Boukhgalter B."/>
            <person name="Bourzgui I."/>
            <person name="Brown A."/>
            <person name="Cahill P."/>
            <person name="Channer S."/>
            <person name="Cheshatsang Y."/>
            <person name="Chuda L."/>
            <person name="Citroen M."/>
            <person name="Collymore A."/>
            <person name="Cooke P."/>
            <person name="Costello M."/>
            <person name="D'Aco K."/>
            <person name="Daza R."/>
            <person name="De Haan G."/>
            <person name="DeGray S."/>
            <person name="DeMaso C."/>
            <person name="Dhargay N."/>
            <person name="Dooley K."/>
            <person name="Dooley E."/>
            <person name="Doricent M."/>
            <person name="Dorje P."/>
            <person name="Dorjee K."/>
            <person name="Dupes A."/>
            <person name="Elong R."/>
            <person name="Falk J."/>
            <person name="Farina A."/>
            <person name="Faro S."/>
            <person name="Ferguson D."/>
            <person name="Fisher S."/>
            <person name="Foley C.D."/>
            <person name="Franke A."/>
            <person name="Friedrich D."/>
            <person name="Gadbois L."/>
            <person name="Gearin G."/>
            <person name="Gearin C.R."/>
            <person name="Giannoukos G."/>
            <person name="Goode T."/>
            <person name="Graham J."/>
            <person name="Grandbois E."/>
            <person name="Grewal S."/>
            <person name="Gyaltsen K."/>
            <person name="Hafez N."/>
            <person name="Hagos B."/>
            <person name="Hall J."/>
            <person name="Henson C."/>
            <person name="Hollinger A."/>
            <person name="Honan T."/>
            <person name="Huard M.D."/>
            <person name="Hughes L."/>
            <person name="Hurhula B."/>
            <person name="Husby M.E."/>
            <person name="Kamat A."/>
            <person name="Kanga B."/>
            <person name="Kashin S."/>
            <person name="Khazanovich D."/>
            <person name="Kisner P."/>
            <person name="Lance K."/>
            <person name="Lara M."/>
            <person name="Lee W."/>
            <person name="Lennon N."/>
            <person name="Letendre F."/>
            <person name="LeVine R."/>
            <person name="Lipovsky A."/>
            <person name="Liu X."/>
            <person name="Liu J."/>
            <person name="Liu S."/>
            <person name="Lokyitsang T."/>
            <person name="Lokyitsang Y."/>
            <person name="Lubonja R."/>
            <person name="Lui A."/>
            <person name="MacDonald P."/>
            <person name="Magnisalis V."/>
            <person name="Maru K."/>
            <person name="Matthews C."/>
            <person name="McCusker W."/>
            <person name="McDonough S."/>
            <person name="Mehta T."/>
            <person name="Meldrim J."/>
            <person name="Meneus L."/>
            <person name="Mihai O."/>
            <person name="Mihalev A."/>
            <person name="Mihova T."/>
            <person name="Mittelman R."/>
            <person name="Mlenga V."/>
            <person name="Montmayeur A."/>
            <person name="Mulrain L."/>
            <person name="Navidi A."/>
            <person name="Naylor J."/>
            <person name="Negash T."/>
            <person name="Nguyen T."/>
            <person name="Nguyen N."/>
            <person name="Nicol R."/>
            <person name="Norbu C."/>
            <person name="Norbu N."/>
            <person name="Novod N."/>
            <person name="O'Neill B."/>
            <person name="Osman S."/>
            <person name="Markiewicz E."/>
            <person name="Oyono O.L."/>
            <person name="Patti C."/>
            <person name="Phunkhang P."/>
            <person name="Pierre F."/>
            <person name="Priest M."/>
            <person name="Raghuraman S."/>
            <person name="Rege F."/>
            <person name="Reyes R."/>
            <person name="Rise C."/>
            <person name="Rogov P."/>
            <person name="Ross K."/>
            <person name="Ryan E."/>
            <person name="Settipalli S."/>
            <person name="Shea T."/>
            <person name="Sherpa N."/>
            <person name="Shi L."/>
            <person name="Shih D."/>
            <person name="Sparrow T."/>
            <person name="Spaulding J."/>
            <person name="Stalker J."/>
            <person name="Stange-Thomann N."/>
            <person name="Stavropoulos S."/>
            <person name="Stone C."/>
            <person name="Strader C."/>
            <person name="Tesfaye S."/>
            <person name="Thomson T."/>
            <person name="Thoulutsang Y."/>
            <person name="Thoulutsang D."/>
            <person name="Topham K."/>
            <person name="Topping I."/>
            <person name="Tsamla T."/>
            <person name="Vassiliev H."/>
            <person name="Vo A."/>
            <person name="Wangchuk T."/>
            <person name="Wangdi T."/>
            <person name="Weiand M."/>
            <person name="Wilkinson J."/>
            <person name="Wilson A."/>
            <person name="Yadav S."/>
            <person name="Young G."/>
            <person name="Yu Q."/>
            <person name="Zembek L."/>
            <person name="Zhong D."/>
            <person name="Zimmer A."/>
            <person name="Zwirko Z."/>
            <person name="Jaffe D.B."/>
            <person name="Alvarez P."/>
            <person name="Brockman W."/>
            <person name="Butler J."/>
            <person name="Chin C."/>
            <person name="Gnerre S."/>
            <person name="Grabherr M."/>
            <person name="Kleber M."/>
            <person name="Mauceli E."/>
            <person name="MacCallum I."/>
        </authorList>
    </citation>
    <scope>NUCLEOTIDE SEQUENCE [LARGE SCALE GENOMIC DNA]</scope>
    <source>
        <strain evidence="3">MSH-3 / Tucson 14011-0111.49</strain>
    </source>
</reference>
<evidence type="ECO:0000313" key="2">
    <source>
        <dbReference type="EMBL" id="EDW30277.1"/>
    </source>
</evidence>
<gene>
    <name evidence="2" type="primary">Dper\GL17940</name>
    <name evidence="2" type="ORF">Dper_GL17940</name>
</gene>
<name>B4H1S5_DROPE</name>
<sequence length="51" mass="5780">MQIVVGVTAITSSKRIKGAAMCRQSLSQTARTNEQQEQQQQQMSDEELQRQ</sequence>
<evidence type="ECO:0000313" key="3">
    <source>
        <dbReference type="Proteomes" id="UP000008744"/>
    </source>
</evidence>
<evidence type="ECO:0000256" key="1">
    <source>
        <dbReference type="SAM" id="MobiDB-lite"/>
    </source>
</evidence>